<organism evidence="2 3">
    <name type="scientific">Brassica napus</name>
    <name type="common">Rape</name>
    <dbReference type="NCBI Taxonomy" id="3708"/>
    <lineage>
        <taxon>Eukaryota</taxon>
        <taxon>Viridiplantae</taxon>
        <taxon>Streptophyta</taxon>
        <taxon>Embryophyta</taxon>
        <taxon>Tracheophyta</taxon>
        <taxon>Spermatophyta</taxon>
        <taxon>Magnoliopsida</taxon>
        <taxon>eudicotyledons</taxon>
        <taxon>Gunneridae</taxon>
        <taxon>Pentapetalae</taxon>
        <taxon>rosids</taxon>
        <taxon>malvids</taxon>
        <taxon>Brassicales</taxon>
        <taxon>Brassicaceae</taxon>
        <taxon>Brassiceae</taxon>
        <taxon>Brassica</taxon>
    </lineage>
</organism>
<gene>
    <name evidence="2" type="primary">BnaC02g46920D</name>
    <name evidence="1" type="ORF">DARMORV10_C02P48620.1</name>
    <name evidence="2" type="ORF">GSBRNA2T00004019001</name>
</gene>
<proteinExistence type="predicted"/>
<reference evidence="2 3" key="1">
    <citation type="journal article" date="2014" name="Science">
        <title>Plant genetics. Early allopolyploid evolution in the post-Neolithic Brassica napus oilseed genome.</title>
        <authorList>
            <person name="Chalhoub B."/>
            <person name="Denoeud F."/>
            <person name="Liu S."/>
            <person name="Parkin I.A."/>
            <person name="Tang H."/>
            <person name="Wang X."/>
            <person name="Chiquet J."/>
            <person name="Belcram H."/>
            <person name="Tong C."/>
            <person name="Samans B."/>
            <person name="Correa M."/>
            <person name="Da Silva C."/>
            <person name="Just J."/>
            <person name="Falentin C."/>
            <person name="Koh C.S."/>
            <person name="Le Clainche I."/>
            <person name="Bernard M."/>
            <person name="Bento P."/>
            <person name="Noel B."/>
            <person name="Labadie K."/>
            <person name="Alberti A."/>
            <person name="Charles M."/>
            <person name="Arnaud D."/>
            <person name="Guo H."/>
            <person name="Daviaud C."/>
            <person name="Alamery S."/>
            <person name="Jabbari K."/>
            <person name="Zhao M."/>
            <person name="Edger P.P."/>
            <person name="Chelaifa H."/>
            <person name="Tack D."/>
            <person name="Lassalle G."/>
            <person name="Mestiri I."/>
            <person name="Schnel N."/>
            <person name="Le Paslier M.C."/>
            <person name="Fan G."/>
            <person name="Renault V."/>
            <person name="Bayer P.E."/>
            <person name="Golicz A.A."/>
            <person name="Manoli S."/>
            <person name="Lee T.H."/>
            <person name="Thi V.H."/>
            <person name="Chalabi S."/>
            <person name="Hu Q."/>
            <person name="Fan C."/>
            <person name="Tollenaere R."/>
            <person name="Lu Y."/>
            <person name="Battail C."/>
            <person name="Shen J."/>
            <person name="Sidebottom C.H."/>
            <person name="Wang X."/>
            <person name="Canaguier A."/>
            <person name="Chauveau A."/>
            <person name="Berard A."/>
            <person name="Deniot G."/>
            <person name="Guan M."/>
            <person name="Liu Z."/>
            <person name="Sun F."/>
            <person name="Lim Y.P."/>
            <person name="Lyons E."/>
            <person name="Town C.D."/>
            <person name="Bancroft I."/>
            <person name="Wang X."/>
            <person name="Meng J."/>
            <person name="Ma J."/>
            <person name="Pires J.C."/>
            <person name="King G.J."/>
            <person name="Brunel D."/>
            <person name="Delourme R."/>
            <person name="Renard M."/>
            <person name="Aury J.M."/>
            <person name="Adams K.L."/>
            <person name="Batley J."/>
            <person name="Snowdon R.J."/>
            <person name="Tost J."/>
            <person name="Edwards D."/>
            <person name="Zhou Y."/>
            <person name="Hua W."/>
            <person name="Sharpe A.G."/>
            <person name="Paterson A.H."/>
            <person name="Guan C."/>
            <person name="Wincker P."/>
        </authorList>
    </citation>
    <scope>NUCLEOTIDE SEQUENCE [LARGE SCALE GENOMIC DNA]</scope>
    <source>
        <strain evidence="3">cv. Darmor-bzh</strain>
    </source>
</reference>
<accession>A0A078IRG2</accession>
<dbReference type="Proteomes" id="UP001295469">
    <property type="component" value="Chromosome C02"/>
</dbReference>
<dbReference type="Gramene" id="CDY51683">
    <property type="protein sequence ID" value="CDY51683"/>
    <property type="gene ID" value="GSBRNA2T00004019001"/>
</dbReference>
<dbReference type="EMBL" id="HG994366">
    <property type="protein sequence ID" value="CAF1919611.1"/>
    <property type="molecule type" value="Genomic_DNA"/>
</dbReference>
<evidence type="ECO:0000313" key="3">
    <source>
        <dbReference type="Proteomes" id="UP000028999"/>
    </source>
</evidence>
<reference evidence="1" key="3">
    <citation type="submission" date="2021-01" db="EMBL/GenBank/DDBJ databases">
        <authorList>
            <consortium name="Genoscope - CEA"/>
            <person name="William W."/>
        </authorList>
    </citation>
    <scope>NUCLEOTIDE SEQUENCE</scope>
</reference>
<dbReference type="STRING" id="3708.A0A078IRG2"/>
<dbReference type="PaxDb" id="3708-A0A078IRG2"/>
<evidence type="ECO:0000313" key="2">
    <source>
        <dbReference type="EMBL" id="CDY51683.1"/>
    </source>
</evidence>
<dbReference type="Proteomes" id="UP000028999">
    <property type="component" value="Unassembled WGS sequence"/>
</dbReference>
<dbReference type="EMBL" id="LK033018">
    <property type="protein sequence ID" value="CDY51683.1"/>
    <property type="molecule type" value="Genomic_DNA"/>
</dbReference>
<evidence type="ECO:0000313" key="1">
    <source>
        <dbReference type="EMBL" id="CAF1919611.1"/>
    </source>
</evidence>
<sequence length="68" mass="7479">MERRTLKLSPQIYGQITPPTTLIMCPSCERVAGPSSSNHHQPVPINPWVACAGQVAHGLNFETLRPRS</sequence>
<name>A0A078IRG2_BRANA</name>
<reference evidence="2" key="2">
    <citation type="submission" date="2014-06" db="EMBL/GenBank/DDBJ databases">
        <authorList>
            <person name="Genoscope - CEA"/>
        </authorList>
    </citation>
    <scope>NUCLEOTIDE SEQUENCE</scope>
</reference>
<keyword evidence="3" id="KW-1185">Reference proteome</keyword>
<dbReference type="AlphaFoldDB" id="A0A078IRG2"/>
<protein>
    <submittedName>
        <fullName evidence="1">(rape) hypothetical protein</fullName>
    </submittedName>
    <submittedName>
        <fullName evidence="2">BnaC02g46920D protein</fullName>
    </submittedName>
</protein>